<organism evidence="2 3">
    <name type="scientific">Puccinia sorghi</name>
    <dbReference type="NCBI Taxonomy" id="27349"/>
    <lineage>
        <taxon>Eukaryota</taxon>
        <taxon>Fungi</taxon>
        <taxon>Dikarya</taxon>
        <taxon>Basidiomycota</taxon>
        <taxon>Pucciniomycotina</taxon>
        <taxon>Pucciniomycetes</taxon>
        <taxon>Pucciniales</taxon>
        <taxon>Pucciniaceae</taxon>
        <taxon>Puccinia</taxon>
    </lineage>
</organism>
<gene>
    <name evidence="2" type="ORF">VP01_4003g1</name>
</gene>
<dbReference type="VEuPathDB" id="FungiDB:VP01_4003g1"/>
<accession>A0A0L6URY8</accession>
<dbReference type="EMBL" id="LAVV01009062">
    <property type="protein sequence ID" value="KNZ51301.1"/>
    <property type="molecule type" value="Genomic_DNA"/>
</dbReference>
<keyword evidence="1" id="KW-1133">Transmembrane helix</keyword>
<proteinExistence type="predicted"/>
<reference evidence="2 3" key="1">
    <citation type="submission" date="2015-08" db="EMBL/GenBank/DDBJ databases">
        <title>Next Generation Sequencing and Analysis of the Genome of Puccinia sorghi L Schw, the Causal Agent of Maize Common Rust.</title>
        <authorList>
            <person name="Rochi L."/>
            <person name="Burguener G."/>
            <person name="Darino M."/>
            <person name="Turjanski A."/>
            <person name="Kreff E."/>
            <person name="Dieguez M.J."/>
            <person name="Sacco F."/>
        </authorList>
    </citation>
    <scope>NUCLEOTIDE SEQUENCE [LARGE SCALE GENOMIC DNA]</scope>
    <source>
        <strain evidence="2 3">RO10H11247</strain>
    </source>
</reference>
<evidence type="ECO:0000313" key="3">
    <source>
        <dbReference type="Proteomes" id="UP000037035"/>
    </source>
</evidence>
<keyword evidence="1" id="KW-0812">Transmembrane</keyword>
<keyword evidence="1" id="KW-0472">Membrane</keyword>
<feature type="transmembrane region" description="Helical" evidence="1">
    <location>
        <begin position="556"/>
        <end position="585"/>
    </location>
</feature>
<name>A0A0L6URY8_9BASI</name>
<dbReference type="Proteomes" id="UP000037035">
    <property type="component" value="Unassembled WGS sequence"/>
</dbReference>
<feature type="transmembrane region" description="Helical" evidence="1">
    <location>
        <begin position="410"/>
        <end position="428"/>
    </location>
</feature>
<dbReference type="AlphaFoldDB" id="A0A0L6URY8"/>
<evidence type="ECO:0000313" key="2">
    <source>
        <dbReference type="EMBL" id="KNZ51301.1"/>
    </source>
</evidence>
<feature type="transmembrane region" description="Helical" evidence="1">
    <location>
        <begin position="324"/>
        <end position="343"/>
    </location>
</feature>
<comment type="caution">
    <text evidence="2">The sequence shown here is derived from an EMBL/GenBank/DDBJ whole genome shotgun (WGS) entry which is preliminary data.</text>
</comment>
<keyword evidence="3" id="KW-1185">Reference proteome</keyword>
<evidence type="ECO:0000256" key="1">
    <source>
        <dbReference type="SAM" id="Phobius"/>
    </source>
</evidence>
<protein>
    <submittedName>
        <fullName evidence="2">Uncharacterized protein</fullName>
    </submittedName>
</protein>
<feature type="transmembrane region" description="Helical" evidence="1">
    <location>
        <begin position="384"/>
        <end position="404"/>
    </location>
</feature>
<sequence length="588" mass="67349">MAVVARVGGIANLGIYKGAEAGDNPTSWDTPGKSQRGLQDHNKLLAQLVLVEGFCDTVLDRITCHRYIVHNFSPTGYEPLHRPTRQASSVLSSNIILDINFPFYVFWCSICIKMINANFREILYKTRMYGYKVLGSIYNLGGSLLATRAARYTTKVATNKLWVMWNVVKVYRQCGGWLLRCFLLWISRGGSQYGSSWFGKSCRQSLRTVEGVLRQKLYVNSGGANINLLCWCLGSLSFLARHRGRGKPWDVLMGIAWLCRIYQYPVDIPGLINLLSFTRYVYMLKSCNSDQLLGFIFWVSRLSYFYYDTLIEGNALEQKVLHEFVLLQLDLICLFYLCCYVSTNQKAMRLAEMSSPIQLSLNRSQLTIFSVWEISMCHSAKRRVYWLGYLGVSCYVCPASLWWVKFHIFCSGWILWVGVLMNFLVNNWRNYGKGKMNLKYKGSEKNLRKREEKKKEKKRKIGPKIFNNKSFLCRRVAQVCPRVLSILLKCCGFFISSPYTPMLSINLSESLLSGALILSCLHKGYTSKLFPSIIPSADKKFPLPFFLRRLGIPKTYLILIPPWSSMISTLPILPVSAFKLAWAAYMAE</sequence>